<evidence type="ECO:0000256" key="8">
    <source>
        <dbReference type="SAM" id="Phobius"/>
    </source>
</evidence>
<dbReference type="HOGENOM" id="CLU_001265_30_13_1"/>
<evidence type="ECO:0000256" key="5">
    <source>
        <dbReference type="ARBA" id="ARBA00022989"/>
    </source>
</evidence>
<evidence type="ECO:0000259" key="9">
    <source>
        <dbReference type="PROSITE" id="PS50850"/>
    </source>
</evidence>
<feature type="transmembrane region" description="Helical" evidence="8">
    <location>
        <begin position="144"/>
        <end position="166"/>
    </location>
</feature>
<feature type="transmembrane region" description="Helical" evidence="8">
    <location>
        <begin position="202"/>
        <end position="225"/>
    </location>
</feature>
<evidence type="ECO:0000256" key="1">
    <source>
        <dbReference type="ARBA" id="ARBA00004141"/>
    </source>
</evidence>
<dbReference type="InterPro" id="IPR003663">
    <property type="entry name" value="Sugar/inositol_transpt"/>
</dbReference>
<dbReference type="FunFam" id="1.20.1250.20:FF:000117">
    <property type="entry name" value="MFS hexose transporter"/>
    <property type="match status" value="1"/>
</dbReference>
<evidence type="ECO:0000313" key="11">
    <source>
        <dbReference type="Proteomes" id="UP000027238"/>
    </source>
</evidence>
<feature type="transmembrane region" description="Helical" evidence="8">
    <location>
        <begin position="333"/>
        <end position="351"/>
    </location>
</feature>
<feature type="transmembrane region" description="Helical" evidence="8">
    <location>
        <begin position="363"/>
        <end position="381"/>
    </location>
</feature>
<dbReference type="InterPro" id="IPR005829">
    <property type="entry name" value="Sugar_transporter_CS"/>
</dbReference>
<proteinExistence type="inferred from homology"/>
<evidence type="ECO:0000256" key="3">
    <source>
        <dbReference type="ARBA" id="ARBA00022448"/>
    </source>
</evidence>
<dbReference type="EMBL" id="JMSE01000175">
    <property type="protein sequence ID" value="KDN71491.1"/>
    <property type="molecule type" value="Genomic_DNA"/>
</dbReference>
<feature type="transmembrane region" description="Helical" evidence="8">
    <location>
        <begin position="114"/>
        <end position="132"/>
    </location>
</feature>
<feature type="transmembrane region" description="Helical" evidence="8">
    <location>
        <begin position="40"/>
        <end position="64"/>
    </location>
</feature>
<accession>A0A066Y0B4</accession>
<keyword evidence="6 8" id="KW-0472">Membrane</keyword>
<sequence>MGYSRPSATKKSESAAQAVGSDLLAVLPENPAPWYRTKHLLLLDLTLLVPMLSSASVGFDGAMMNGLQTLGQWRGYLDNPTAPILGTMNAVYPIGKIMGLVPTTYLADKYGRKAPMWLGFFLLLVGAALQGASQNLPMFIISRWLLGTATAFIAQPAPILVTELAYPTMRGKISALYNTFFFLGAILAAWSTFATFRLPSTWAWRIPSVLQGALPAVQLIFFYFVPESPRWLVAHDKTEQARKILMRLHAGGDASSALVDYEIREIEENIRLETESVKEPSYLDLLKTAPNRRRTLIACIVGVGAQWSGSNPLSYFLSLVLNTVGITATKDQALINGLLQLFNWIAAVFAGAMMVDRIGRRKLFLTSTGGMLVCYVVWTILTSVFSRTKEERAGYAVVAFIFIYYFFYDIAWSPLLMSYPVEIFPYTQRGRGLTVALSSTFISLIIGQFCNPIGLSTLGWKYYIVFCVILTVLFFLIWLLFPETKGRTLEQIAQVFDGKNHVRGADGVGEEKADDAKFLEVEDHAGRKA</sequence>
<dbReference type="SUPFAM" id="SSF103473">
    <property type="entry name" value="MFS general substrate transporter"/>
    <property type="match status" value="1"/>
</dbReference>
<reference evidence="11" key="1">
    <citation type="journal article" date="2014" name="Genome Announc.">
        <title>Draft genome sequence of Colletotrichum sublineola, a destructive pathogen of cultivated sorghum.</title>
        <authorList>
            <person name="Baroncelli R."/>
            <person name="Sanz-Martin J.M."/>
            <person name="Rech G.E."/>
            <person name="Sukno S.A."/>
            <person name="Thon M.R."/>
        </authorList>
    </citation>
    <scope>NUCLEOTIDE SEQUENCE [LARGE SCALE GENOMIC DNA]</scope>
    <source>
        <strain evidence="11">TX430BB</strain>
    </source>
</reference>
<dbReference type="NCBIfam" id="TIGR00879">
    <property type="entry name" value="SP"/>
    <property type="match status" value="1"/>
</dbReference>
<dbReference type="InterPro" id="IPR020846">
    <property type="entry name" value="MFS_dom"/>
</dbReference>
<evidence type="ECO:0000256" key="4">
    <source>
        <dbReference type="ARBA" id="ARBA00022692"/>
    </source>
</evidence>
<dbReference type="GO" id="GO:0005351">
    <property type="term" value="F:carbohydrate:proton symporter activity"/>
    <property type="evidence" value="ECO:0007669"/>
    <property type="project" value="TreeGrafter"/>
</dbReference>
<organism evidence="10 11">
    <name type="scientific">Colletotrichum sublineola</name>
    <name type="common">Sorghum anthracnose fungus</name>
    <dbReference type="NCBI Taxonomy" id="1173701"/>
    <lineage>
        <taxon>Eukaryota</taxon>
        <taxon>Fungi</taxon>
        <taxon>Dikarya</taxon>
        <taxon>Ascomycota</taxon>
        <taxon>Pezizomycotina</taxon>
        <taxon>Sordariomycetes</taxon>
        <taxon>Hypocreomycetidae</taxon>
        <taxon>Glomerellales</taxon>
        <taxon>Glomerellaceae</taxon>
        <taxon>Colletotrichum</taxon>
        <taxon>Colletotrichum graminicola species complex</taxon>
    </lineage>
</organism>
<dbReference type="InterPro" id="IPR005828">
    <property type="entry name" value="MFS_sugar_transport-like"/>
</dbReference>
<dbReference type="OrthoDB" id="6133115at2759"/>
<feature type="transmembrane region" description="Helical" evidence="8">
    <location>
        <begin position="84"/>
        <end position="107"/>
    </location>
</feature>
<dbReference type="PROSITE" id="PS50850">
    <property type="entry name" value="MFS"/>
    <property type="match status" value="1"/>
</dbReference>
<feature type="transmembrane region" description="Helical" evidence="8">
    <location>
        <begin position="460"/>
        <end position="481"/>
    </location>
</feature>
<feature type="domain" description="Major facilitator superfamily (MFS) profile" evidence="9">
    <location>
        <begin position="46"/>
        <end position="485"/>
    </location>
</feature>
<name>A0A066Y0B4_COLSU</name>
<comment type="similarity">
    <text evidence="2 7">Belongs to the major facilitator superfamily. Sugar transporter (TC 2.A.1.1) family.</text>
</comment>
<evidence type="ECO:0000256" key="6">
    <source>
        <dbReference type="ARBA" id="ARBA00023136"/>
    </source>
</evidence>
<dbReference type="OMA" id="APWYRTK"/>
<dbReference type="InterPro" id="IPR050360">
    <property type="entry name" value="MFS_Sugar_Transporters"/>
</dbReference>
<evidence type="ECO:0000313" key="10">
    <source>
        <dbReference type="EMBL" id="KDN71491.1"/>
    </source>
</evidence>
<comment type="caution">
    <text evidence="10">The sequence shown here is derived from an EMBL/GenBank/DDBJ whole genome shotgun (WGS) entry which is preliminary data.</text>
</comment>
<feature type="transmembrane region" description="Helical" evidence="8">
    <location>
        <begin position="175"/>
        <end position="196"/>
    </location>
</feature>
<dbReference type="Gene3D" id="1.20.1250.20">
    <property type="entry name" value="MFS general substrate transporter like domains"/>
    <property type="match status" value="1"/>
</dbReference>
<dbReference type="Pfam" id="PF00083">
    <property type="entry name" value="Sugar_tr"/>
    <property type="match status" value="1"/>
</dbReference>
<evidence type="ECO:0000256" key="2">
    <source>
        <dbReference type="ARBA" id="ARBA00010992"/>
    </source>
</evidence>
<feature type="transmembrane region" description="Helical" evidence="8">
    <location>
        <begin position="393"/>
        <end position="412"/>
    </location>
</feature>
<feature type="transmembrane region" description="Helical" evidence="8">
    <location>
        <begin position="433"/>
        <end position="454"/>
    </location>
</feature>
<keyword evidence="5 8" id="KW-1133">Transmembrane helix</keyword>
<keyword evidence="11" id="KW-1185">Reference proteome</keyword>
<dbReference type="Proteomes" id="UP000027238">
    <property type="component" value="Unassembled WGS sequence"/>
</dbReference>
<dbReference type="PROSITE" id="PS00216">
    <property type="entry name" value="SUGAR_TRANSPORT_1"/>
    <property type="match status" value="1"/>
</dbReference>
<dbReference type="eggNOG" id="KOG0254">
    <property type="taxonomic scope" value="Eukaryota"/>
</dbReference>
<dbReference type="GO" id="GO:0016020">
    <property type="term" value="C:membrane"/>
    <property type="evidence" value="ECO:0007669"/>
    <property type="project" value="UniProtKB-SubCell"/>
</dbReference>
<dbReference type="PRINTS" id="PR00171">
    <property type="entry name" value="SUGRTRNSPORT"/>
</dbReference>
<dbReference type="PANTHER" id="PTHR48022:SF3">
    <property type="entry name" value="HEXOSE TRANSPORTER PROTEIN (AFU_ORTHOLOGUE AFUA_8G04480)-RELATED"/>
    <property type="match status" value="1"/>
</dbReference>
<comment type="subcellular location">
    <subcellularLocation>
        <location evidence="1">Membrane</location>
        <topology evidence="1">Multi-pass membrane protein</topology>
    </subcellularLocation>
</comment>
<gene>
    <name evidence="10" type="ORF">CSUB01_07584</name>
</gene>
<protein>
    <submittedName>
        <fullName evidence="10">Putative lactose permease</fullName>
    </submittedName>
</protein>
<dbReference type="InterPro" id="IPR036259">
    <property type="entry name" value="MFS_trans_sf"/>
</dbReference>
<keyword evidence="3 7" id="KW-0813">Transport</keyword>
<evidence type="ECO:0000256" key="7">
    <source>
        <dbReference type="RuleBase" id="RU003346"/>
    </source>
</evidence>
<dbReference type="PANTHER" id="PTHR48022">
    <property type="entry name" value="PLASTIDIC GLUCOSE TRANSPORTER 4"/>
    <property type="match status" value="1"/>
</dbReference>
<dbReference type="AlphaFoldDB" id="A0A066Y0B4"/>
<keyword evidence="4 8" id="KW-0812">Transmembrane</keyword>